<dbReference type="Proteomes" id="UP001595583">
    <property type="component" value="Unassembled WGS sequence"/>
</dbReference>
<evidence type="ECO:0000313" key="2">
    <source>
        <dbReference type="EMBL" id="MFC3206983.1"/>
    </source>
</evidence>
<reference evidence="3" key="1">
    <citation type="journal article" date="2019" name="Int. J. Syst. Evol. Microbiol.">
        <title>The Global Catalogue of Microorganisms (GCM) 10K type strain sequencing project: providing services to taxonomists for standard genome sequencing and annotation.</title>
        <authorList>
            <consortium name="The Broad Institute Genomics Platform"/>
            <consortium name="The Broad Institute Genome Sequencing Center for Infectious Disease"/>
            <person name="Wu L."/>
            <person name="Ma J."/>
        </authorList>
    </citation>
    <scope>NUCLEOTIDE SEQUENCE [LARGE SCALE GENOMIC DNA]</scope>
    <source>
        <strain evidence="3">KCTC 52165</strain>
    </source>
</reference>
<dbReference type="EMBL" id="JBHRTK010000012">
    <property type="protein sequence ID" value="MFC3206983.1"/>
    <property type="molecule type" value="Genomic_DNA"/>
</dbReference>
<dbReference type="InterPro" id="IPR045389">
    <property type="entry name" value="DUF6522"/>
</dbReference>
<dbReference type="Pfam" id="PF20132">
    <property type="entry name" value="DUF6522"/>
    <property type="match status" value="1"/>
</dbReference>
<proteinExistence type="predicted"/>
<accession>A0ABV7KBU7</accession>
<keyword evidence="3" id="KW-1185">Reference proteome</keyword>
<protein>
    <submittedName>
        <fullName evidence="2">DUF6522 family protein</fullName>
    </submittedName>
</protein>
<sequence>MAHGGTAPAPMGPAPAEPGVGTETAGRDIVVDAALVASLLGVAAADVPGLMRSKAVTSICERGIDDHEGEYRLSFFFQNRRARVTLDAKGKVLRRSVIDFGDVALPRQLHGVGR</sequence>
<dbReference type="RefSeq" id="WP_378220777.1">
    <property type="nucleotide sequence ID" value="NZ_JBHRTK010000012.1"/>
</dbReference>
<evidence type="ECO:0000313" key="3">
    <source>
        <dbReference type="Proteomes" id="UP001595583"/>
    </source>
</evidence>
<evidence type="ECO:0000256" key="1">
    <source>
        <dbReference type="SAM" id="MobiDB-lite"/>
    </source>
</evidence>
<name>A0ABV7KBU7_9HYPH</name>
<organism evidence="2 3">
    <name type="scientific">Aquamicrobium soli</name>
    <dbReference type="NCBI Taxonomy" id="1811518"/>
    <lineage>
        <taxon>Bacteria</taxon>
        <taxon>Pseudomonadati</taxon>
        <taxon>Pseudomonadota</taxon>
        <taxon>Alphaproteobacteria</taxon>
        <taxon>Hyphomicrobiales</taxon>
        <taxon>Phyllobacteriaceae</taxon>
        <taxon>Aquamicrobium</taxon>
    </lineage>
</organism>
<comment type="caution">
    <text evidence="2">The sequence shown here is derived from an EMBL/GenBank/DDBJ whole genome shotgun (WGS) entry which is preliminary data.</text>
</comment>
<feature type="region of interest" description="Disordered" evidence="1">
    <location>
        <begin position="1"/>
        <end position="23"/>
    </location>
</feature>
<gene>
    <name evidence="2" type="ORF">ACFOHJ_12225</name>
</gene>